<sequence>MSLRVNGPPLQPGDNPPPQDTNTDGWASRLAKLIPAEALGTYAATVALIPASVTGVGKLIGLILIAVACIAILVVVRVKSTSKGGVKPQVLGIVISAISFVIWTATLGANSPIPLPSSVAFVPTIVALLWVAAIGVFYRGDEGNAPEAATS</sequence>
<comment type="caution">
    <text evidence="3">The sequence shown here is derived from an EMBL/GenBank/DDBJ whole genome shotgun (WGS) entry which is preliminary data.</text>
</comment>
<keyword evidence="2" id="KW-0812">Transmembrane</keyword>
<reference evidence="3 4" key="1">
    <citation type="submission" date="2023-07" db="EMBL/GenBank/DDBJ databases">
        <title>Sorghum-associated microbial communities from plants grown in Nebraska, USA.</title>
        <authorList>
            <person name="Schachtman D."/>
        </authorList>
    </citation>
    <scope>NUCLEOTIDE SEQUENCE [LARGE SCALE GENOMIC DNA]</scope>
    <source>
        <strain evidence="3 4">DS2154</strain>
    </source>
</reference>
<gene>
    <name evidence="3" type="ORF">J2800_004270</name>
</gene>
<name>A0ABU1N4Y7_9CAUL</name>
<accession>A0ABU1N4Y7</accession>
<keyword evidence="2" id="KW-0472">Membrane</keyword>
<evidence type="ECO:0000313" key="4">
    <source>
        <dbReference type="Proteomes" id="UP001262754"/>
    </source>
</evidence>
<protein>
    <recommendedName>
        <fullName evidence="5">SPW repeat-containing protein</fullName>
    </recommendedName>
</protein>
<evidence type="ECO:0000256" key="1">
    <source>
        <dbReference type="SAM" id="MobiDB-lite"/>
    </source>
</evidence>
<dbReference type="Proteomes" id="UP001262754">
    <property type="component" value="Unassembled WGS sequence"/>
</dbReference>
<feature type="transmembrane region" description="Helical" evidence="2">
    <location>
        <begin position="115"/>
        <end position="138"/>
    </location>
</feature>
<evidence type="ECO:0000313" key="3">
    <source>
        <dbReference type="EMBL" id="MDR6533504.1"/>
    </source>
</evidence>
<feature type="transmembrane region" description="Helical" evidence="2">
    <location>
        <begin position="59"/>
        <end position="78"/>
    </location>
</feature>
<feature type="region of interest" description="Disordered" evidence="1">
    <location>
        <begin position="1"/>
        <end position="24"/>
    </location>
</feature>
<keyword evidence="2" id="KW-1133">Transmembrane helix</keyword>
<dbReference type="RefSeq" id="WP_056752631.1">
    <property type="nucleotide sequence ID" value="NZ_BMLD01000015.1"/>
</dbReference>
<organism evidence="3 4">
    <name type="scientific">Caulobacter rhizosphaerae</name>
    <dbReference type="NCBI Taxonomy" id="2010972"/>
    <lineage>
        <taxon>Bacteria</taxon>
        <taxon>Pseudomonadati</taxon>
        <taxon>Pseudomonadota</taxon>
        <taxon>Alphaproteobacteria</taxon>
        <taxon>Caulobacterales</taxon>
        <taxon>Caulobacteraceae</taxon>
        <taxon>Caulobacter</taxon>
    </lineage>
</organism>
<proteinExistence type="predicted"/>
<feature type="transmembrane region" description="Helical" evidence="2">
    <location>
        <begin position="90"/>
        <end position="109"/>
    </location>
</feature>
<dbReference type="EMBL" id="JAVDRL010000013">
    <property type="protein sequence ID" value="MDR6533504.1"/>
    <property type="molecule type" value="Genomic_DNA"/>
</dbReference>
<feature type="compositionally biased region" description="Pro residues" evidence="1">
    <location>
        <begin position="9"/>
        <end position="19"/>
    </location>
</feature>
<evidence type="ECO:0000256" key="2">
    <source>
        <dbReference type="SAM" id="Phobius"/>
    </source>
</evidence>
<evidence type="ECO:0008006" key="5">
    <source>
        <dbReference type="Google" id="ProtNLM"/>
    </source>
</evidence>
<keyword evidence="4" id="KW-1185">Reference proteome</keyword>